<reference evidence="1 2" key="1">
    <citation type="submission" date="2013-07" db="EMBL/GenBank/DDBJ databases">
        <title>Genome of Archaeoglobus fulgidus.</title>
        <authorList>
            <person name="Fiebig A."/>
            <person name="Birkeland N.-K."/>
        </authorList>
    </citation>
    <scope>NUCLEOTIDE SEQUENCE [LARGE SCALE GENOMIC DNA]</scope>
    <source>
        <strain evidence="1 2">DSM 8774</strain>
    </source>
</reference>
<dbReference type="GeneID" id="24793953"/>
<evidence type="ECO:0000313" key="1">
    <source>
        <dbReference type="EMBL" id="AIG97233.1"/>
    </source>
</evidence>
<dbReference type="HOGENOM" id="CLU_1792010_0_0_2"/>
<dbReference type="AlphaFoldDB" id="A0A075WI44"/>
<dbReference type="Proteomes" id="UP000028501">
    <property type="component" value="Chromosome"/>
</dbReference>
<organism evidence="1 2">
    <name type="scientific">Archaeoglobus fulgidus DSM 8774</name>
    <dbReference type="NCBI Taxonomy" id="1344584"/>
    <lineage>
        <taxon>Archaea</taxon>
        <taxon>Methanobacteriati</taxon>
        <taxon>Methanobacteriota</taxon>
        <taxon>Archaeoglobi</taxon>
        <taxon>Archaeoglobales</taxon>
        <taxon>Archaeoglobaceae</taxon>
        <taxon>Archaeoglobus</taxon>
    </lineage>
</organism>
<dbReference type="KEGG" id="afg:AFULGI_00004190"/>
<protein>
    <submittedName>
        <fullName evidence="1">Uncharacterized protein</fullName>
    </submittedName>
</protein>
<evidence type="ECO:0000313" key="2">
    <source>
        <dbReference type="Proteomes" id="UP000028501"/>
    </source>
</evidence>
<sequence>MPGRRVRKDVARDVKKPDFVEPVKPVDKPEIAVKKAPLRELAASITLSALSAKKLIDMELSKIRKEYEKDEFLRNFPLPGFEISEMELELNFAVDEVKDGGEVIVSFDEEKLSKLSGAISKMKMKIVGKSLQQFETIDGQKIVK</sequence>
<dbReference type="EMBL" id="CP006577">
    <property type="protein sequence ID" value="AIG97233.1"/>
    <property type="molecule type" value="Genomic_DNA"/>
</dbReference>
<accession>A0A075WI44</accession>
<gene>
    <name evidence="1" type="ORF">AFULGI_00004190</name>
</gene>
<dbReference type="RefSeq" id="WP_010877921.1">
    <property type="nucleotide sequence ID" value="NZ_CP006577.1"/>
</dbReference>
<proteinExistence type="predicted"/>
<name>A0A075WI44_ARCFL</name>